<evidence type="ECO:0000256" key="9">
    <source>
        <dbReference type="ARBA" id="ARBA00023027"/>
    </source>
</evidence>
<evidence type="ECO:0000256" key="10">
    <source>
        <dbReference type="ARBA" id="ARBA00023075"/>
    </source>
</evidence>
<evidence type="ECO:0000256" key="4">
    <source>
        <dbReference type="ARBA" id="ARBA00022475"/>
    </source>
</evidence>
<dbReference type="Pfam" id="PF00507">
    <property type="entry name" value="Oxidored_q4"/>
    <property type="match status" value="1"/>
</dbReference>
<keyword evidence="9 12" id="KW-0520">NAD</keyword>
<evidence type="ECO:0000256" key="7">
    <source>
        <dbReference type="ARBA" id="ARBA00022967"/>
    </source>
</evidence>
<dbReference type="RefSeq" id="WP_182944196.1">
    <property type="nucleotide sequence ID" value="NZ_JABEQH010000018.1"/>
</dbReference>
<keyword evidence="6 12" id="KW-0874">Quinone</keyword>
<dbReference type="GO" id="GO:0050136">
    <property type="term" value="F:NADH dehydrogenase (quinone) (non-electrogenic) activity"/>
    <property type="evidence" value="ECO:0007669"/>
    <property type="project" value="UniProtKB-UniRule"/>
</dbReference>
<keyword evidence="15" id="KW-1185">Reference proteome</keyword>
<dbReference type="GO" id="GO:0005886">
    <property type="term" value="C:plasma membrane"/>
    <property type="evidence" value="ECO:0007669"/>
    <property type="project" value="UniProtKB-SubCell"/>
</dbReference>
<keyword evidence="5 12" id="KW-0812">Transmembrane</keyword>
<dbReference type="AlphaFoldDB" id="A0A7W4J8W7"/>
<keyword evidence="7 12" id="KW-1278">Translocase</keyword>
<comment type="function">
    <text evidence="12">NDH-1 shuttles electrons from NADH, via FMN and iron-sulfur (Fe-S) centers, to quinones in the respiratory chain. The immediate electron acceptor for the enzyme in this species is believed to be ubiquinone. Couples the redox reaction to proton translocation (for every two electrons transferred, four hydrogen ions are translocated across the cytoplasmic membrane), and thus conserves the redox energy in a proton gradient.</text>
</comment>
<evidence type="ECO:0000256" key="3">
    <source>
        <dbReference type="ARBA" id="ARBA00022448"/>
    </source>
</evidence>
<protein>
    <recommendedName>
        <fullName evidence="12">NADH-quinone oxidoreductase subunit A</fullName>
        <ecNumber evidence="12">7.1.1.-</ecNumber>
    </recommendedName>
    <alternativeName>
        <fullName evidence="12">NADH dehydrogenase I subunit A</fullName>
    </alternativeName>
    <alternativeName>
        <fullName evidence="12">NDH-1 subunit A</fullName>
    </alternativeName>
    <alternativeName>
        <fullName evidence="12">NUO1</fullName>
    </alternativeName>
</protein>
<evidence type="ECO:0000256" key="8">
    <source>
        <dbReference type="ARBA" id="ARBA00022989"/>
    </source>
</evidence>
<evidence type="ECO:0000256" key="1">
    <source>
        <dbReference type="ARBA" id="ARBA00004141"/>
    </source>
</evidence>
<accession>A0A7W4J8W7</accession>
<organism evidence="14 15">
    <name type="scientific">Gluconacetobacter johannae</name>
    <dbReference type="NCBI Taxonomy" id="112140"/>
    <lineage>
        <taxon>Bacteria</taxon>
        <taxon>Pseudomonadati</taxon>
        <taxon>Pseudomonadota</taxon>
        <taxon>Alphaproteobacteria</taxon>
        <taxon>Acetobacterales</taxon>
        <taxon>Acetobacteraceae</taxon>
        <taxon>Gluconacetobacter</taxon>
    </lineage>
</organism>
<keyword evidence="8 12" id="KW-1133">Transmembrane helix</keyword>
<reference evidence="14 15" key="1">
    <citation type="submission" date="2020-04" db="EMBL/GenBank/DDBJ databases">
        <title>Description of novel Gluconacetobacter.</title>
        <authorList>
            <person name="Sombolestani A."/>
        </authorList>
    </citation>
    <scope>NUCLEOTIDE SEQUENCE [LARGE SCALE GENOMIC DNA]</scope>
    <source>
        <strain evidence="14 15">LMG 21312</strain>
    </source>
</reference>
<keyword evidence="11 12" id="KW-0472">Membrane</keyword>
<dbReference type="HAMAP" id="MF_01394">
    <property type="entry name" value="NDH1_NuoA"/>
    <property type="match status" value="1"/>
</dbReference>
<feature type="transmembrane region" description="Helical" evidence="12">
    <location>
        <begin position="97"/>
        <end position="118"/>
    </location>
</feature>
<comment type="caution">
    <text evidence="14">The sequence shown here is derived from an EMBL/GenBank/DDBJ whole genome shotgun (WGS) entry which is preliminary data.</text>
</comment>
<evidence type="ECO:0000313" key="15">
    <source>
        <dbReference type="Proteomes" id="UP000561066"/>
    </source>
</evidence>
<dbReference type="EMBL" id="JABEQH010000018">
    <property type="protein sequence ID" value="MBB2176845.1"/>
    <property type="molecule type" value="Genomic_DNA"/>
</dbReference>
<dbReference type="PANTHER" id="PTHR11058">
    <property type="entry name" value="NADH-UBIQUINONE OXIDOREDUCTASE CHAIN 3"/>
    <property type="match status" value="1"/>
</dbReference>
<dbReference type="Proteomes" id="UP000561066">
    <property type="component" value="Unassembled WGS sequence"/>
</dbReference>
<comment type="similarity">
    <text evidence="2 12 13">Belongs to the complex I subunit 3 family.</text>
</comment>
<keyword evidence="4 12" id="KW-1003">Cell membrane</keyword>
<comment type="subcellular location">
    <subcellularLocation>
        <location evidence="12 13">Cell membrane</location>
        <topology evidence="12 13">Multi-pass membrane protein</topology>
    </subcellularLocation>
    <subcellularLocation>
        <location evidence="1">Membrane</location>
        <topology evidence="1">Multi-pass membrane protein</topology>
    </subcellularLocation>
</comment>
<dbReference type="PANTHER" id="PTHR11058:SF21">
    <property type="entry name" value="NADH-QUINONE OXIDOREDUCTASE SUBUNIT A"/>
    <property type="match status" value="1"/>
</dbReference>
<evidence type="ECO:0000256" key="5">
    <source>
        <dbReference type="ARBA" id="ARBA00022692"/>
    </source>
</evidence>
<evidence type="ECO:0000256" key="6">
    <source>
        <dbReference type="ARBA" id="ARBA00022719"/>
    </source>
</evidence>
<feature type="transmembrane region" description="Helical" evidence="12">
    <location>
        <begin position="68"/>
        <end position="91"/>
    </location>
</feature>
<evidence type="ECO:0000256" key="12">
    <source>
        <dbReference type="HAMAP-Rule" id="MF_01394"/>
    </source>
</evidence>
<dbReference type="InterPro" id="IPR023043">
    <property type="entry name" value="NAD(P)H_OxRDtase_bac/plastid"/>
</dbReference>
<keyword evidence="10 12" id="KW-0830">Ubiquinone</keyword>
<evidence type="ECO:0000256" key="11">
    <source>
        <dbReference type="ARBA" id="ARBA00023136"/>
    </source>
</evidence>
<comment type="subunit">
    <text evidence="12">NDH-1 is composed of 14 different subunits. Subunits NuoA, H, J, K, L, M, N constitute the membrane sector of the complex.</text>
</comment>
<dbReference type="InterPro" id="IPR038430">
    <property type="entry name" value="NDAH_ubi_oxred_su3_sf"/>
</dbReference>
<comment type="catalytic activity">
    <reaction evidence="12 13">
        <text>a quinone + NADH + 5 H(+)(in) = a quinol + NAD(+) + 4 H(+)(out)</text>
        <dbReference type="Rhea" id="RHEA:57888"/>
        <dbReference type="ChEBI" id="CHEBI:15378"/>
        <dbReference type="ChEBI" id="CHEBI:24646"/>
        <dbReference type="ChEBI" id="CHEBI:57540"/>
        <dbReference type="ChEBI" id="CHEBI:57945"/>
        <dbReference type="ChEBI" id="CHEBI:132124"/>
    </reaction>
</comment>
<feature type="transmembrane region" description="Helical" evidence="12">
    <location>
        <begin position="12"/>
        <end position="32"/>
    </location>
</feature>
<dbReference type="EC" id="7.1.1.-" evidence="12"/>
<keyword evidence="3 12" id="KW-0813">Transport</keyword>
<dbReference type="GO" id="GO:0030964">
    <property type="term" value="C:NADH dehydrogenase complex"/>
    <property type="evidence" value="ECO:0007669"/>
    <property type="project" value="TreeGrafter"/>
</dbReference>
<dbReference type="Gene3D" id="1.20.58.1610">
    <property type="entry name" value="NADH:ubiquinone/plastoquinone oxidoreductase, chain 3"/>
    <property type="match status" value="1"/>
</dbReference>
<dbReference type="GO" id="GO:0008137">
    <property type="term" value="F:NADH dehydrogenase (ubiquinone) activity"/>
    <property type="evidence" value="ECO:0007669"/>
    <property type="project" value="InterPro"/>
</dbReference>
<proteinExistence type="inferred from homology"/>
<evidence type="ECO:0000256" key="13">
    <source>
        <dbReference type="RuleBase" id="RU003639"/>
    </source>
</evidence>
<gene>
    <name evidence="14" type="primary">ndhC</name>
    <name evidence="12" type="synonym">nuoA</name>
    <name evidence="14" type="ORF">HLH21_13085</name>
</gene>
<evidence type="ECO:0000313" key="14">
    <source>
        <dbReference type="EMBL" id="MBB2176845.1"/>
    </source>
</evidence>
<dbReference type="InterPro" id="IPR000440">
    <property type="entry name" value="NADH_UbQ/plastoQ_OxRdtase_su3"/>
</dbReference>
<evidence type="ECO:0000256" key="2">
    <source>
        <dbReference type="ARBA" id="ARBA00008472"/>
    </source>
</evidence>
<name>A0A7W4J8W7_9PROT</name>
<dbReference type="GO" id="GO:0048038">
    <property type="term" value="F:quinone binding"/>
    <property type="evidence" value="ECO:0007669"/>
    <property type="project" value="UniProtKB-KW"/>
</dbReference>
<sequence length="136" mass="14704">MALSDFLSLHPLTAYAAAIAGLLVVILALSAITGTRRVGPARGRSMNLPFESGILPVGSAQLRLPIQYYLIAMFFVIFDVESVFLFSWAPVATEAGWRGYGAIVVFIFFLAAALAYLWRGGGLDWGPTPRARPDRG</sequence>